<dbReference type="InterPro" id="IPR020635">
    <property type="entry name" value="Tyr_kinase_cat_dom"/>
</dbReference>
<dbReference type="GO" id="GO:0012505">
    <property type="term" value="C:endomembrane system"/>
    <property type="evidence" value="ECO:0007669"/>
    <property type="project" value="UniProtKB-SubCell"/>
</dbReference>
<keyword evidence="18" id="KW-1015">Disulfide bond</keyword>
<dbReference type="InterPro" id="IPR002909">
    <property type="entry name" value="IPT_dom"/>
</dbReference>
<accession>A0A8C1U3G4</accession>
<dbReference type="InterPro" id="IPR001245">
    <property type="entry name" value="Ser-Thr/Tyr_kinase_cat_dom"/>
</dbReference>
<dbReference type="FunFam" id="1.10.510.10:FF:000093">
    <property type="entry name" value="Hepatocyte growth factor receptor"/>
    <property type="match status" value="1"/>
</dbReference>
<evidence type="ECO:0000256" key="22">
    <source>
        <dbReference type="ARBA" id="ARBA00033031"/>
    </source>
</evidence>
<evidence type="ECO:0000256" key="24">
    <source>
        <dbReference type="ARBA" id="ARBA00033136"/>
    </source>
</evidence>
<evidence type="ECO:0000313" key="32">
    <source>
        <dbReference type="Ensembl" id="ENSCCRP00015030566.1"/>
    </source>
</evidence>
<evidence type="ECO:0000256" key="15">
    <source>
        <dbReference type="ARBA" id="ARBA00022989"/>
    </source>
</evidence>
<dbReference type="SUPFAM" id="SSF103575">
    <property type="entry name" value="Plexin repeat"/>
    <property type="match status" value="1"/>
</dbReference>
<dbReference type="Gene3D" id="2.130.10.10">
    <property type="entry name" value="YVTN repeat-like/Quinoprotein amine dehydrogenase"/>
    <property type="match status" value="1"/>
</dbReference>
<dbReference type="PROSITE" id="PS51004">
    <property type="entry name" value="SEMA"/>
    <property type="match status" value="1"/>
</dbReference>
<keyword evidence="11 27" id="KW-0547">Nucleotide-binding</keyword>
<evidence type="ECO:0000256" key="8">
    <source>
        <dbReference type="ARBA" id="ARBA00022692"/>
    </source>
</evidence>
<comment type="similarity">
    <text evidence="3">Belongs to the plexin family.</text>
</comment>
<dbReference type="Gene3D" id="3.30.200.20">
    <property type="entry name" value="Phosphorylase Kinase, domain 1"/>
    <property type="match status" value="1"/>
</dbReference>
<dbReference type="GO" id="GO:0010468">
    <property type="term" value="P:regulation of gene expression"/>
    <property type="evidence" value="ECO:0007669"/>
    <property type="project" value="UniProtKB-ARBA"/>
</dbReference>
<keyword evidence="15 28" id="KW-1133">Transmembrane helix</keyword>
<evidence type="ECO:0000313" key="33">
    <source>
        <dbReference type="Proteomes" id="UP000694700"/>
    </source>
</evidence>
<dbReference type="InterPro" id="IPR013783">
    <property type="entry name" value="Ig-like_fold"/>
</dbReference>
<dbReference type="PROSITE" id="PS50011">
    <property type="entry name" value="PROTEIN_KINASE_DOM"/>
    <property type="match status" value="1"/>
</dbReference>
<dbReference type="Ensembl" id="ENSCCRT00015031631.1">
    <property type="protein sequence ID" value="ENSCCRP00015030566.1"/>
    <property type="gene ID" value="ENSCCRG00015012036.1"/>
</dbReference>
<dbReference type="SUPFAM" id="SSF81296">
    <property type="entry name" value="E set domains"/>
    <property type="match status" value="2"/>
</dbReference>
<evidence type="ECO:0000256" key="6">
    <source>
        <dbReference type="ARBA" id="ARBA00022553"/>
    </source>
</evidence>
<dbReference type="InterPro" id="IPR008266">
    <property type="entry name" value="Tyr_kinase_AS"/>
</dbReference>
<evidence type="ECO:0000256" key="9">
    <source>
        <dbReference type="ARBA" id="ARBA00022729"/>
    </source>
</evidence>
<dbReference type="CDD" id="cd01179">
    <property type="entry name" value="IPT_plexin_repeat2"/>
    <property type="match status" value="1"/>
</dbReference>
<dbReference type="Pfam" id="PF01403">
    <property type="entry name" value="Sema"/>
    <property type="match status" value="1"/>
</dbReference>
<feature type="domain" description="Sema" evidence="31">
    <location>
        <begin position="27"/>
        <end position="507"/>
    </location>
</feature>
<evidence type="ECO:0000256" key="23">
    <source>
        <dbReference type="ARBA" id="ARBA00033117"/>
    </source>
</evidence>
<evidence type="ECO:0000256" key="29">
    <source>
        <dbReference type="SAM" id="SignalP"/>
    </source>
</evidence>
<dbReference type="PROSITE" id="PS00107">
    <property type="entry name" value="PROTEIN_KINASE_ATP"/>
    <property type="match status" value="1"/>
</dbReference>
<evidence type="ECO:0000256" key="17">
    <source>
        <dbReference type="ARBA" id="ARBA00023137"/>
    </source>
</evidence>
<evidence type="ECO:0000256" key="18">
    <source>
        <dbReference type="ARBA" id="ARBA00023157"/>
    </source>
</evidence>
<feature type="binding site" evidence="27">
    <location>
        <position position="1049"/>
    </location>
    <ligand>
        <name>ATP</name>
        <dbReference type="ChEBI" id="CHEBI:30616"/>
    </ligand>
</feature>
<dbReference type="PANTHER" id="PTHR24416:SF483">
    <property type="entry name" value="HEPATOCYTE GROWTH FACTOR RECEPTOR"/>
    <property type="match status" value="1"/>
</dbReference>
<dbReference type="GO" id="GO:0043235">
    <property type="term" value="C:receptor complex"/>
    <property type="evidence" value="ECO:0007669"/>
    <property type="project" value="TreeGrafter"/>
</dbReference>
<comment type="caution">
    <text evidence="26">Lacks conserved residue(s) required for the propagation of feature annotation.</text>
</comment>
<dbReference type="InterPro" id="IPR017441">
    <property type="entry name" value="Protein_kinase_ATP_BS"/>
</dbReference>
<dbReference type="SMART" id="SM00423">
    <property type="entry name" value="PSI"/>
    <property type="match status" value="1"/>
</dbReference>
<dbReference type="Pfam" id="PF01833">
    <property type="entry name" value="TIG"/>
    <property type="match status" value="2"/>
</dbReference>
<protein>
    <recommendedName>
        <fullName evidence="5">Hepatocyte growth factor receptor</fullName>
        <ecNumber evidence="4">2.7.10.1</ecNumber>
    </recommendedName>
    <alternativeName>
        <fullName evidence="24">HGF/SF receptor</fullName>
    </alternativeName>
    <alternativeName>
        <fullName evidence="23">Proto-oncogene c-Met</fullName>
    </alternativeName>
    <alternativeName>
        <fullName evidence="21">Scatter factor receptor</fullName>
    </alternativeName>
    <alternativeName>
        <fullName evidence="22">Tyrosine-protein kinase Met</fullName>
    </alternativeName>
</protein>
<evidence type="ECO:0000256" key="21">
    <source>
        <dbReference type="ARBA" id="ARBA00030820"/>
    </source>
</evidence>
<feature type="signal peptide" evidence="29">
    <location>
        <begin position="1"/>
        <end position="24"/>
    </location>
</feature>
<dbReference type="Pfam" id="PF01437">
    <property type="entry name" value="PSI"/>
    <property type="match status" value="1"/>
</dbReference>
<dbReference type="GO" id="GO:0005524">
    <property type="term" value="F:ATP binding"/>
    <property type="evidence" value="ECO:0007669"/>
    <property type="project" value="UniProtKB-UniRule"/>
</dbReference>
<feature type="transmembrane region" description="Helical" evidence="28">
    <location>
        <begin position="870"/>
        <end position="892"/>
    </location>
</feature>
<dbReference type="SMART" id="SM00630">
    <property type="entry name" value="Sema"/>
    <property type="match status" value="1"/>
</dbReference>
<keyword evidence="17" id="KW-0829">Tyrosine-protein kinase</keyword>
<comment type="catalytic activity">
    <reaction evidence="25">
        <text>L-tyrosyl-[protein] + ATP = O-phospho-L-tyrosyl-[protein] + ADP + H(+)</text>
        <dbReference type="Rhea" id="RHEA:10596"/>
        <dbReference type="Rhea" id="RHEA-COMP:10136"/>
        <dbReference type="Rhea" id="RHEA-COMP:20101"/>
        <dbReference type="ChEBI" id="CHEBI:15378"/>
        <dbReference type="ChEBI" id="CHEBI:30616"/>
        <dbReference type="ChEBI" id="CHEBI:46858"/>
        <dbReference type="ChEBI" id="CHEBI:61978"/>
        <dbReference type="ChEBI" id="CHEBI:456216"/>
        <dbReference type="EC" id="2.7.10.1"/>
    </reaction>
</comment>
<keyword evidence="14" id="KW-0832">Ubl conjugation</keyword>
<feature type="domain" description="Protein kinase" evidence="30">
    <location>
        <begin position="1017"/>
        <end position="1290"/>
    </location>
</feature>
<keyword evidence="16 28" id="KW-0472">Membrane</keyword>
<evidence type="ECO:0000256" key="7">
    <source>
        <dbReference type="ARBA" id="ARBA00022679"/>
    </source>
</evidence>
<keyword evidence="8 28" id="KW-0812">Transmembrane</keyword>
<evidence type="ECO:0000256" key="2">
    <source>
        <dbReference type="ARBA" id="ARBA00004479"/>
    </source>
</evidence>
<dbReference type="Gene3D" id="1.10.510.10">
    <property type="entry name" value="Transferase(Phosphotransferase) domain 1"/>
    <property type="match status" value="1"/>
</dbReference>
<dbReference type="FunFam" id="2.130.10.10:FF:000088">
    <property type="entry name" value="Hepatocyte growth factor receptor"/>
    <property type="match status" value="1"/>
</dbReference>
<keyword evidence="6" id="KW-0597">Phosphoprotein</keyword>
<dbReference type="GO" id="GO:0031016">
    <property type="term" value="P:pancreas development"/>
    <property type="evidence" value="ECO:0007669"/>
    <property type="project" value="TreeGrafter"/>
</dbReference>
<dbReference type="Gene3D" id="2.60.40.10">
    <property type="entry name" value="Immunoglobulins"/>
    <property type="match status" value="2"/>
</dbReference>
<evidence type="ECO:0000256" key="28">
    <source>
        <dbReference type="SAM" id="Phobius"/>
    </source>
</evidence>
<dbReference type="SUPFAM" id="SSF56112">
    <property type="entry name" value="Protein kinase-like (PK-like)"/>
    <property type="match status" value="1"/>
</dbReference>
<dbReference type="InterPro" id="IPR011009">
    <property type="entry name" value="Kinase-like_dom_sf"/>
</dbReference>
<dbReference type="SMART" id="SM00429">
    <property type="entry name" value="IPT"/>
    <property type="match status" value="3"/>
</dbReference>
<dbReference type="InterPro" id="IPR002165">
    <property type="entry name" value="Plexin_repeat"/>
</dbReference>
<dbReference type="PANTHER" id="PTHR24416">
    <property type="entry name" value="TYROSINE-PROTEIN KINASE RECEPTOR"/>
    <property type="match status" value="1"/>
</dbReference>
<comment type="subcellular location">
    <subcellularLocation>
        <location evidence="1">Endomembrane system</location>
    </subcellularLocation>
    <subcellularLocation>
        <location evidence="2">Membrane</location>
        <topology evidence="2">Single-pass type I membrane protein</topology>
    </subcellularLocation>
</comment>
<reference evidence="32" key="1">
    <citation type="submission" date="2025-08" db="UniProtKB">
        <authorList>
            <consortium name="Ensembl"/>
        </authorList>
    </citation>
    <scope>IDENTIFICATION</scope>
</reference>
<proteinExistence type="inferred from homology"/>
<evidence type="ECO:0000256" key="26">
    <source>
        <dbReference type="PROSITE-ProRule" id="PRU00352"/>
    </source>
</evidence>
<dbReference type="InterPro" id="IPR014756">
    <property type="entry name" value="Ig_E-set"/>
</dbReference>
<dbReference type="InterPro" id="IPR000719">
    <property type="entry name" value="Prot_kinase_dom"/>
</dbReference>
<evidence type="ECO:0000256" key="5">
    <source>
        <dbReference type="ARBA" id="ARBA00019839"/>
    </source>
</evidence>
<dbReference type="PRINTS" id="PR00109">
    <property type="entry name" value="TYRKINASE"/>
</dbReference>
<evidence type="ECO:0000256" key="10">
    <source>
        <dbReference type="ARBA" id="ARBA00022737"/>
    </source>
</evidence>
<sequence length="1320" mass="147824">MRSHYSEATSILIILQMLWWGLNSQCEEPIESSKLDLSVTYDLPHIVSDTPIQKLLEFNETVYVGAVNKLYALSKDLKKIHEYNTGPVYEGHDCRAPDPCSGCKNKPLNKNNTNMALLMETFYDLELFSCGSVGNGVCRRYLLEDGPLDAEISCMYSRKNKDSSHGCPDCLAGPSGTQILNVMSSGVVRFFVANSETLDSTIPRLHHTISVRKMRETQDGFEFFSEQSYMDLAPGLRGNYPLHYVYSFQSGPYVYFLTVQREGGSSNAFHTRIVRMCSSDPEILRYVEMPFECIFSERRRKKRSAQVVFNVLQAAHVAKVGYDFQQEMGLKEGEDVLFAAFARSKPDSPEPTASSAVCLISITDINNFFRDFMQKGYTRKLSHFPGSEEKNLNQVRDSFSCGKHERGYRLEVTSTNPRRDYFHGRFRNVLLTSIAVVPIQNHTVVSLGTAEGRVIQVVVSRFGKTEPHVDFRLDALPVSSEMALLSPQRHDGSLLLVTGNKVSKIPLRGPGCEQLWTCSSCLLAPAFMGCGWCKTSDRCTRAPRCSPSHWIQDSCLVLHVFKISPSSAPLGGHTNMTICGKNFGFNKKDRFDTKLIDVVVAGTKCKLERKDSSNNRILSFGPKSGGTVLTITGSFLDSGNVQLVTMGNATCALQSISATMLTCRTPPQPSPSQHKVQLHIDGVIREAPVSYTYNENPHISSVQPKHSFIRSALHPTFTFIFSHFTCSHDEDKRNILCITPSLKGLSVQPPVATKMTFVLDGFSTDQYDLLYVEDPKFEEFQKPTVTPRGNKSILEIKVPPVNQEAVKNGEVLRVSNRTCESVTLVGNTLECTVPMELQSAAKELEVEWKQATSSVILGRVILAQDQDYRILITGGVCVSILLLLLIAVFVWIKRKKHIDDLAKAMVWYDGRAHIPHLDMLANARSVSPTNEMVSHESVDYRTTLLEDQNLPLSQAESCRPHLYAHAHVDLSPMLGPMEGDLASPLLPSNAPIDLGSLHPELLKEVQHVVIAREDLLLHVNEIIGRGHFGCVFHGTLLEPDGQKQHCAVKSLNRITDIEEVSQFLKEGIIMKDFSHPNVLSLLGICLPSEGSPLVVLPYMKHGDLRNFIRDEAHNPTVKDLMGFGLQVAKGMEYLASKKFVHRDLAARNCMLDESYTVKVADFGLARDVYDKEYYSVHNKHGVKLPVKWMALESLQTHKFTTKSDVWSFGVLLWELMTRGAPPYSDVNSFDITIFLLQGRRLLQPEFCPDALNNVMIECWHPKPERRPTFSELVSRIAAIFSSFSGEHYILLNTTYVNIDKMTPYPSLISSQSNLDRDCCT</sequence>
<keyword evidence="19" id="KW-0675">Receptor</keyword>
<evidence type="ECO:0000256" key="19">
    <source>
        <dbReference type="ARBA" id="ARBA00023170"/>
    </source>
</evidence>
<keyword evidence="10" id="KW-0677">Repeat</keyword>
<dbReference type="Gene3D" id="3.30.1680.10">
    <property type="entry name" value="ligand-binding face of the semaphorins, domain 2"/>
    <property type="match status" value="1"/>
</dbReference>
<name>A0A8C1U3G4_CYPCA</name>
<evidence type="ECO:0000256" key="1">
    <source>
        <dbReference type="ARBA" id="ARBA00004308"/>
    </source>
</evidence>
<dbReference type="InterPro" id="IPR015943">
    <property type="entry name" value="WD40/YVTN_repeat-like_dom_sf"/>
</dbReference>
<evidence type="ECO:0000256" key="13">
    <source>
        <dbReference type="ARBA" id="ARBA00022840"/>
    </source>
</evidence>
<dbReference type="Pfam" id="PF07714">
    <property type="entry name" value="PK_Tyr_Ser-Thr"/>
    <property type="match status" value="1"/>
</dbReference>
<dbReference type="InterPro" id="IPR001627">
    <property type="entry name" value="Semap_dom"/>
</dbReference>
<dbReference type="FunFam" id="2.60.40.10:FF:000213">
    <property type="entry name" value="Hepatocyte growth factor receptor"/>
    <property type="match status" value="1"/>
</dbReference>
<feature type="chain" id="PRO_5034372301" description="Hepatocyte growth factor receptor" evidence="29">
    <location>
        <begin position="25"/>
        <end position="1320"/>
    </location>
</feature>
<dbReference type="SMART" id="SM00219">
    <property type="entry name" value="TyrKc"/>
    <property type="match status" value="1"/>
</dbReference>
<dbReference type="InterPro" id="IPR036352">
    <property type="entry name" value="Semap_dom_sf"/>
</dbReference>
<dbReference type="Proteomes" id="UP000694700">
    <property type="component" value="Unplaced"/>
</dbReference>
<dbReference type="GO" id="GO:0009925">
    <property type="term" value="C:basal plasma membrane"/>
    <property type="evidence" value="ECO:0007669"/>
    <property type="project" value="TreeGrafter"/>
</dbReference>
<evidence type="ECO:0000256" key="25">
    <source>
        <dbReference type="ARBA" id="ARBA00051243"/>
    </source>
</evidence>
<keyword evidence="13 27" id="KW-0067">ATP-binding</keyword>
<keyword evidence="9 29" id="KW-0732">Signal</keyword>
<dbReference type="FunFam" id="3.30.200.20:FF:000188">
    <property type="entry name" value="Hepatocyte growth factor receptor"/>
    <property type="match status" value="1"/>
</dbReference>
<evidence type="ECO:0000256" key="4">
    <source>
        <dbReference type="ARBA" id="ARBA00011902"/>
    </source>
</evidence>
<evidence type="ECO:0000256" key="11">
    <source>
        <dbReference type="ARBA" id="ARBA00022741"/>
    </source>
</evidence>
<dbReference type="InterPro" id="IPR050122">
    <property type="entry name" value="RTK"/>
</dbReference>
<keyword evidence="12" id="KW-0418">Kinase</keyword>
<evidence type="ECO:0000259" key="31">
    <source>
        <dbReference type="PROSITE" id="PS51004"/>
    </source>
</evidence>
<dbReference type="GO" id="GO:0005008">
    <property type="term" value="F:hepatocyte growth factor receptor activity"/>
    <property type="evidence" value="ECO:0007669"/>
    <property type="project" value="TreeGrafter"/>
</dbReference>
<dbReference type="GO" id="GO:0007411">
    <property type="term" value="P:axon guidance"/>
    <property type="evidence" value="ECO:0007669"/>
    <property type="project" value="UniProtKB-ARBA"/>
</dbReference>
<keyword evidence="7" id="KW-0808">Transferase</keyword>
<evidence type="ECO:0000256" key="27">
    <source>
        <dbReference type="PROSITE-ProRule" id="PRU10141"/>
    </source>
</evidence>
<organism evidence="32 33">
    <name type="scientific">Cyprinus carpio</name>
    <name type="common">Common carp</name>
    <dbReference type="NCBI Taxonomy" id="7962"/>
    <lineage>
        <taxon>Eukaryota</taxon>
        <taxon>Metazoa</taxon>
        <taxon>Chordata</taxon>
        <taxon>Craniata</taxon>
        <taxon>Vertebrata</taxon>
        <taxon>Euteleostomi</taxon>
        <taxon>Actinopterygii</taxon>
        <taxon>Neopterygii</taxon>
        <taxon>Teleostei</taxon>
        <taxon>Ostariophysi</taxon>
        <taxon>Cypriniformes</taxon>
        <taxon>Cyprinidae</taxon>
        <taxon>Cyprininae</taxon>
        <taxon>Cyprinus</taxon>
    </lineage>
</organism>
<evidence type="ECO:0000256" key="16">
    <source>
        <dbReference type="ARBA" id="ARBA00023136"/>
    </source>
</evidence>
<dbReference type="SUPFAM" id="SSF101912">
    <property type="entry name" value="Sema domain"/>
    <property type="match status" value="1"/>
</dbReference>
<evidence type="ECO:0000259" key="30">
    <source>
        <dbReference type="PROSITE" id="PS50011"/>
    </source>
</evidence>
<evidence type="ECO:0000256" key="12">
    <source>
        <dbReference type="ARBA" id="ARBA00022777"/>
    </source>
</evidence>
<evidence type="ECO:0000256" key="14">
    <source>
        <dbReference type="ARBA" id="ARBA00022843"/>
    </source>
</evidence>
<evidence type="ECO:0000256" key="20">
    <source>
        <dbReference type="ARBA" id="ARBA00023180"/>
    </source>
</evidence>
<dbReference type="CDD" id="cd05058">
    <property type="entry name" value="PTKc_Met_Ron"/>
    <property type="match status" value="1"/>
</dbReference>
<dbReference type="PROSITE" id="PS00109">
    <property type="entry name" value="PROTEIN_KINASE_TYR"/>
    <property type="match status" value="1"/>
</dbReference>
<dbReference type="GO" id="GO:0001889">
    <property type="term" value="P:liver development"/>
    <property type="evidence" value="ECO:0007669"/>
    <property type="project" value="TreeGrafter"/>
</dbReference>
<dbReference type="InterPro" id="IPR016201">
    <property type="entry name" value="PSI"/>
</dbReference>
<dbReference type="EC" id="2.7.10.1" evidence="4"/>
<keyword evidence="20" id="KW-0325">Glycoprotein</keyword>
<evidence type="ECO:0000256" key="3">
    <source>
        <dbReference type="ARBA" id="ARBA00010297"/>
    </source>
</evidence>